<dbReference type="InterPro" id="IPR011551">
    <property type="entry name" value="NTP_PyrPHydrolase_MazG"/>
</dbReference>
<dbReference type="GO" id="GO:0047429">
    <property type="term" value="F:nucleoside triphosphate diphosphatase activity"/>
    <property type="evidence" value="ECO:0007669"/>
    <property type="project" value="UniProtKB-EC"/>
</dbReference>
<dbReference type="InterPro" id="IPR048011">
    <property type="entry name" value="NTP-PPase_MazG-like_C"/>
</dbReference>
<feature type="domain" description="NTP pyrophosphohydrolase MazG-like" evidence="1">
    <location>
        <begin position="42"/>
        <end position="115"/>
    </location>
</feature>
<accession>A0ABX7PX43</accession>
<dbReference type="SUPFAM" id="SSF101386">
    <property type="entry name" value="all-alpha NTP pyrophosphatases"/>
    <property type="match status" value="2"/>
</dbReference>
<keyword evidence="2" id="KW-0378">Hydrolase</keyword>
<feature type="domain" description="NTP pyrophosphohydrolase MazG-like" evidence="1">
    <location>
        <begin position="181"/>
        <end position="237"/>
    </location>
</feature>
<dbReference type="Pfam" id="PF03819">
    <property type="entry name" value="MazG"/>
    <property type="match status" value="2"/>
</dbReference>
<dbReference type="NCBIfam" id="TIGR00444">
    <property type="entry name" value="mazG"/>
    <property type="match status" value="1"/>
</dbReference>
<dbReference type="CDD" id="cd11529">
    <property type="entry name" value="NTP-PPase_MazG_Cterm"/>
    <property type="match status" value="1"/>
</dbReference>
<dbReference type="Proteomes" id="UP000663088">
    <property type="component" value="Chromosome"/>
</dbReference>
<name>A0ABX7PX43_9BACT</name>
<dbReference type="CDD" id="cd11528">
    <property type="entry name" value="NTP-PPase_MazG_Nterm"/>
    <property type="match status" value="1"/>
</dbReference>
<dbReference type="EC" id="3.6.1.9" evidence="2"/>
<organism evidence="2 3">
    <name type="scientific">Candidatus Methylacidiphilum infernorum</name>
    <dbReference type="NCBI Taxonomy" id="511746"/>
    <lineage>
        <taxon>Bacteria</taxon>
        <taxon>Pseudomonadati</taxon>
        <taxon>Verrucomicrobiota</taxon>
        <taxon>Methylacidiphilae</taxon>
        <taxon>Methylacidiphilales</taxon>
        <taxon>Methylacidiphilaceae</taxon>
        <taxon>Methylacidiphilum (ex Ratnadevi et al. 2023)</taxon>
    </lineage>
</organism>
<reference evidence="2 3" key="1">
    <citation type="submission" date="2020-12" db="EMBL/GenBank/DDBJ databases">
        <authorList>
            <person name="Awala S.I."/>
            <person name="Gwak J.-H."/>
            <person name="Kim S.-J."/>
            <person name="Rhee S.-K."/>
        </authorList>
    </citation>
    <scope>NUCLEOTIDE SEQUENCE [LARGE SCALE GENOMIC DNA]</scope>
    <source>
        <strain evidence="2 3">IT5</strain>
    </source>
</reference>
<sequence>MNLFIELAMNPPEWLLFDPLLRVLTIMTILRSPQGCPWDREQTHKSLKSQLIEECYELLEAIDQEDPSSIKEELGDILLHVLFHAQIAQEAGKFSFWDILDSLSAKLIRRHPHVFGTQTASTTDEVYQNWEKIKKKEKPHRESLFDGIPLYLPALIKAMKLQSKASKLNLDWKDPQGPLSKMQEELDELKEAYGEKNREKIKKEIGDLIFSAVNFSRMLGIDPEEAIKESSVVFEKRCRFIEKELKASTPSENPEDLDKLWEKAKEIYP</sequence>
<dbReference type="NCBIfam" id="NF007113">
    <property type="entry name" value="PRK09562.1"/>
    <property type="match status" value="1"/>
</dbReference>
<protein>
    <submittedName>
        <fullName evidence="2">Nucleoside triphosphate pyrophosphohydrolase</fullName>
        <ecNumber evidence="2">3.6.1.9</ecNumber>
    </submittedName>
</protein>
<dbReference type="Gene3D" id="1.10.287.1080">
    <property type="entry name" value="MazG-like"/>
    <property type="match status" value="2"/>
</dbReference>
<dbReference type="InterPro" id="IPR004518">
    <property type="entry name" value="MazG-like_dom"/>
</dbReference>
<dbReference type="EMBL" id="CP065956">
    <property type="protein sequence ID" value="QSR87131.1"/>
    <property type="molecule type" value="Genomic_DNA"/>
</dbReference>
<evidence type="ECO:0000259" key="1">
    <source>
        <dbReference type="Pfam" id="PF03819"/>
    </source>
</evidence>
<gene>
    <name evidence="2" type="primary">mazG</name>
    <name evidence="2" type="ORF">EM20IM_01925</name>
</gene>
<evidence type="ECO:0000313" key="2">
    <source>
        <dbReference type="EMBL" id="QSR87131.1"/>
    </source>
</evidence>
<evidence type="ECO:0000313" key="3">
    <source>
        <dbReference type="Proteomes" id="UP000663088"/>
    </source>
</evidence>
<dbReference type="PANTHER" id="PTHR30522">
    <property type="entry name" value="NUCLEOSIDE TRIPHOSPHATE PYROPHOSPHOHYDROLASE"/>
    <property type="match status" value="1"/>
</dbReference>
<dbReference type="PANTHER" id="PTHR30522:SF0">
    <property type="entry name" value="NUCLEOSIDE TRIPHOSPHATE PYROPHOSPHOHYDROLASE"/>
    <property type="match status" value="1"/>
</dbReference>
<proteinExistence type="predicted"/>
<dbReference type="InterPro" id="IPR048015">
    <property type="entry name" value="NTP-PPase_MazG-like_N"/>
</dbReference>
<keyword evidence="3" id="KW-1185">Reference proteome</keyword>